<name>A0A5S6QDD8_TRIMR</name>
<protein>
    <submittedName>
        <fullName evidence="2">RING-type domain-containing protein</fullName>
    </submittedName>
</protein>
<dbReference type="WBParaSite" id="TMUE_1000004952.1">
    <property type="protein sequence ID" value="TMUE_1000004952.1"/>
    <property type="gene ID" value="WBGene00292374"/>
</dbReference>
<accession>A0A5S6QDD8</accession>
<keyword evidence="1" id="KW-1185">Reference proteome</keyword>
<evidence type="ECO:0000313" key="1">
    <source>
        <dbReference type="Proteomes" id="UP000046395"/>
    </source>
</evidence>
<organism evidence="1 2">
    <name type="scientific">Trichuris muris</name>
    <name type="common">Mouse whipworm</name>
    <dbReference type="NCBI Taxonomy" id="70415"/>
    <lineage>
        <taxon>Eukaryota</taxon>
        <taxon>Metazoa</taxon>
        <taxon>Ecdysozoa</taxon>
        <taxon>Nematoda</taxon>
        <taxon>Enoplea</taxon>
        <taxon>Dorylaimia</taxon>
        <taxon>Trichinellida</taxon>
        <taxon>Trichuridae</taxon>
        <taxon>Trichuris</taxon>
    </lineage>
</organism>
<dbReference type="AlphaFoldDB" id="A0A5S6QDD8"/>
<dbReference type="Proteomes" id="UP000046395">
    <property type="component" value="Unassembled WGS sequence"/>
</dbReference>
<sequence length="152" mass="16902">MPHRSAAYVTWTSPYGLMFSDMETMIRYHCDVAVLNTAWHCNIRGFCATGNQVVVCYNGAIITHEEHIFFTARFAQRTQISTPMVHNCAVCAGGVEEGDPCILFPCSHGVHPSCFFTQPLLDGRCGICGCRDSTIIYGIVYGDPAQFYVMPY</sequence>
<reference evidence="2" key="1">
    <citation type="submission" date="2019-12" db="UniProtKB">
        <authorList>
            <consortium name="WormBaseParasite"/>
        </authorList>
    </citation>
    <scope>IDENTIFICATION</scope>
</reference>
<evidence type="ECO:0000313" key="2">
    <source>
        <dbReference type="WBParaSite" id="TMUE_1000004952.1"/>
    </source>
</evidence>
<proteinExistence type="predicted"/>